<feature type="domain" description="Ig-like" evidence="2">
    <location>
        <begin position="112"/>
        <end position="208"/>
    </location>
</feature>
<dbReference type="InterPro" id="IPR007110">
    <property type="entry name" value="Ig-like_dom"/>
</dbReference>
<protein>
    <submittedName>
        <fullName evidence="3">ORF27</fullName>
    </submittedName>
</protein>
<organism evidence="3">
    <name type="scientific">Cyprinid herpesvirus 3</name>
    <name type="common">CyHV-3</name>
    <dbReference type="NCBI Taxonomy" id="180230"/>
    <lineage>
        <taxon>Viruses</taxon>
        <taxon>Duplodnaviria</taxon>
        <taxon>Heunggongvirae</taxon>
        <taxon>Peploviricota</taxon>
        <taxon>Herviviricetes</taxon>
        <taxon>Herpesvirales</taxon>
        <taxon>Alloherpesviridae</taxon>
        <taxon>Cyvirus</taxon>
        <taxon>Cyvirus cyprinidallo3</taxon>
    </lineage>
</organism>
<evidence type="ECO:0000313" key="3">
    <source>
        <dbReference type="EMBL" id="ADX31090.1"/>
    </source>
</evidence>
<feature type="compositionally biased region" description="Low complexity" evidence="1">
    <location>
        <begin position="332"/>
        <end position="343"/>
    </location>
</feature>
<accession>F1ALG5</accession>
<reference evidence="3" key="1">
    <citation type="submission" date="2010-02" db="EMBL/GenBank/DDBJ databases">
        <title>Cyprinid herpesvirus 3 encodes a family of non-essential glycoproteins.</title>
        <authorList>
            <person name="Michel B."/>
            <person name="Stalin Raj V."/>
            <person name="Palmeira L."/>
            <person name="Lieffrig F."/>
            <person name="Costes B."/>
            <person name="Vanderplasschen A."/>
        </authorList>
    </citation>
    <scope>NUCLEOTIDE SEQUENCE</scope>
    <source>
        <strain evidence="3">FL</strain>
    </source>
</reference>
<name>F1ALG5_CYHV3</name>
<dbReference type="PRINTS" id="PR01217">
    <property type="entry name" value="PRICHEXTENSN"/>
</dbReference>
<evidence type="ECO:0000259" key="2">
    <source>
        <dbReference type="PROSITE" id="PS50835"/>
    </source>
</evidence>
<sequence length="486" mass="50680">MGIMPNSVWLAEPLPLLLYLLLLPSPIDAFYAVKYSSPTSATCPIAGQPYVVQALFQADNRTVTGARWLNPTNGVLTQSAIAARANITFWKTGDTWTSWLTLTPFVATDSTPYVFMLLSNSTNLTVGFTFTTNFTVPAAATFRVNVTGVNLVRCIPSCDRPGMTYTWRLNNATVVGAVAQNLTIAASGNYTCAYANSTVSNATFVQFTPPTTTQTTNTPTTITNTTTPTTIPTTPTTPTTQTAIPTTPTTPTTPTAIPTTPTPTTPTTIPTTPTTPTTPTAIPTTPTPTTPTTIPTTPTTPNTTTPTTIPTTPTAIPTTPTTPSTIPPTTPTPTTIPTTTSTTSPRAFRNVALSVETAAPATVGAIGIVVDAPAASSPAAADTPRPIIVLKPISITSAVDTTDTTDVVGATTFETPTVPTEVNGSVLRVWLVVVVPGLGLHLVEDVAEGHVEKDLGIVVHDAHDLDGRGPAVRRLPSRVQLGLVLG</sequence>
<feature type="region of interest" description="Disordered" evidence="1">
    <location>
        <begin position="210"/>
        <end position="343"/>
    </location>
</feature>
<proteinExistence type="predicted"/>
<feature type="compositionally biased region" description="Low complexity" evidence="1">
    <location>
        <begin position="290"/>
        <end position="324"/>
    </location>
</feature>
<feature type="compositionally biased region" description="Low complexity" evidence="1">
    <location>
        <begin position="265"/>
        <end position="284"/>
    </location>
</feature>
<dbReference type="PROSITE" id="PS50835">
    <property type="entry name" value="IG_LIKE"/>
    <property type="match status" value="1"/>
</dbReference>
<dbReference type="EMBL" id="GU815500">
    <property type="protein sequence ID" value="ADX31090.1"/>
    <property type="molecule type" value="Genomic_DNA"/>
</dbReference>
<evidence type="ECO:0000256" key="1">
    <source>
        <dbReference type="SAM" id="MobiDB-lite"/>
    </source>
</evidence>
<feature type="compositionally biased region" description="Low complexity" evidence="1">
    <location>
        <begin position="210"/>
        <end position="259"/>
    </location>
</feature>